<keyword evidence="1" id="KW-0472">Membrane</keyword>
<dbReference type="STRING" id="1797460.A3E73_00045"/>
<gene>
    <name evidence="2" type="ORF">A3E73_00045</name>
</gene>
<dbReference type="InterPro" id="IPR008910">
    <property type="entry name" value="MSC_TM_helix"/>
</dbReference>
<evidence type="ECO:0000313" key="2">
    <source>
        <dbReference type="EMBL" id="OGD56366.1"/>
    </source>
</evidence>
<protein>
    <recommendedName>
        <fullName evidence="4">Small-conductance mechanosensitive ion channel</fullName>
    </recommendedName>
</protein>
<comment type="caution">
    <text evidence="2">The sequence shown here is derived from an EMBL/GenBank/DDBJ whole genome shotgun (WGS) entry which is preliminary data.</text>
</comment>
<proteinExistence type="predicted"/>
<dbReference type="AlphaFoldDB" id="A0A1F5DMW7"/>
<sequence length="231" mass="24988">MSDLTLVSNWQEAIFLAGTSVLSRFFVFLPSFFAAIIIFLFGLMLGKWIKALVVKILETVKLDQLLRKAGLDSYLNKADIRGKIEVFFGELVRWLIILVFSMAAVNIIGLTTVSAVLNSLLGYIPNIISAVLVLTVGVLLAGLVESLVKGAVSQVDVRISRMLAKIASYLVVIVSALAAINELGIAQSLINTLFIGVVATLSLGIGLAIGLGAKELVAKMFMDWYGQKKRK</sequence>
<organism evidence="2 3">
    <name type="scientific">Candidatus Beckwithbacteria bacterium RIFCSPHIGHO2_12_FULL_47_17</name>
    <dbReference type="NCBI Taxonomy" id="1797460"/>
    <lineage>
        <taxon>Bacteria</taxon>
        <taxon>Candidatus Beckwithiibacteriota</taxon>
    </lineage>
</organism>
<dbReference type="Pfam" id="PF05552">
    <property type="entry name" value="MS_channel_1st_1"/>
    <property type="match status" value="2"/>
</dbReference>
<dbReference type="Gene3D" id="1.10.287.1260">
    <property type="match status" value="2"/>
</dbReference>
<name>A0A1F5DMW7_9BACT</name>
<feature type="transmembrane region" description="Helical" evidence="1">
    <location>
        <begin position="192"/>
        <end position="213"/>
    </location>
</feature>
<keyword evidence="1" id="KW-0812">Transmembrane</keyword>
<dbReference type="EMBL" id="MEZN01000017">
    <property type="protein sequence ID" value="OGD56366.1"/>
    <property type="molecule type" value="Genomic_DNA"/>
</dbReference>
<dbReference type="Proteomes" id="UP000176791">
    <property type="component" value="Unassembled WGS sequence"/>
</dbReference>
<feature type="transmembrane region" description="Helical" evidence="1">
    <location>
        <begin position="91"/>
        <end position="117"/>
    </location>
</feature>
<evidence type="ECO:0008006" key="4">
    <source>
        <dbReference type="Google" id="ProtNLM"/>
    </source>
</evidence>
<accession>A0A1F5DMW7</accession>
<feature type="transmembrane region" description="Helical" evidence="1">
    <location>
        <begin position="166"/>
        <end position="186"/>
    </location>
</feature>
<evidence type="ECO:0000313" key="3">
    <source>
        <dbReference type="Proteomes" id="UP000176791"/>
    </source>
</evidence>
<reference evidence="2 3" key="1">
    <citation type="journal article" date="2016" name="Nat. Commun.">
        <title>Thousands of microbial genomes shed light on interconnected biogeochemical processes in an aquifer system.</title>
        <authorList>
            <person name="Anantharaman K."/>
            <person name="Brown C.T."/>
            <person name="Hug L.A."/>
            <person name="Sharon I."/>
            <person name="Castelle C.J."/>
            <person name="Probst A.J."/>
            <person name="Thomas B.C."/>
            <person name="Singh A."/>
            <person name="Wilkins M.J."/>
            <person name="Karaoz U."/>
            <person name="Brodie E.L."/>
            <person name="Williams K.H."/>
            <person name="Hubbard S.S."/>
            <person name="Banfield J.F."/>
        </authorList>
    </citation>
    <scope>NUCLEOTIDE SEQUENCE [LARGE SCALE GENOMIC DNA]</scope>
</reference>
<feature type="transmembrane region" description="Helical" evidence="1">
    <location>
        <begin position="123"/>
        <end position="145"/>
    </location>
</feature>
<feature type="transmembrane region" description="Helical" evidence="1">
    <location>
        <begin position="25"/>
        <end position="45"/>
    </location>
</feature>
<keyword evidence="1" id="KW-1133">Transmembrane helix</keyword>
<evidence type="ECO:0000256" key="1">
    <source>
        <dbReference type="SAM" id="Phobius"/>
    </source>
</evidence>